<dbReference type="Gene3D" id="1.10.260.40">
    <property type="entry name" value="lambda repressor-like DNA-binding domains"/>
    <property type="match status" value="1"/>
</dbReference>
<accession>A0ABS4WLL1</accession>
<dbReference type="GO" id="GO:0003677">
    <property type="term" value="F:DNA binding"/>
    <property type="evidence" value="ECO:0007669"/>
    <property type="project" value="UniProtKB-KW"/>
</dbReference>
<reference evidence="3 4" key="1">
    <citation type="submission" date="2021-03" db="EMBL/GenBank/DDBJ databases">
        <title>Sequencing the genomes of 1000 actinobacteria strains.</title>
        <authorList>
            <person name="Klenk H.-P."/>
        </authorList>
    </citation>
    <scope>NUCLEOTIDE SEQUENCE [LARGE SCALE GENOMIC DNA]</scope>
    <source>
        <strain evidence="3 4">DSM 13468</strain>
    </source>
</reference>
<dbReference type="InterPro" id="IPR010982">
    <property type="entry name" value="Lambda_DNA-bd_dom_sf"/>
</dbReference>
<keyword evidence="4" id="KW-1185">Reference proteome</keyword>
<evidence type="ECO:0000313" key="4">
    <source>
        <dbReference type="Proteomes" id="UP000703720"/>
    </source>
</evidence>
<evidence type="ECO:0000259" key="2">
    <source>
        <dbReference type="PROSITE" id="PS50943"/>
    </source>
</evidence>
<name>A0ABS4WLL1_9MICO</name>
<dbReference type="PROSITE" id="PS50943">
    <property type="entry name" value="HTH_CROC1"/>
    <property type="match status" value="1"/>
</dbReference>
<protein>
    <submittedName>
        <fullName evidence="3">DNA-binding XRE family transcriptional regulator</fullName>
    </submittedName>
</protein>
<dbReference type="SUPFAM" id="SSF47413">
    <property type="entry name" value="lambda repressor-like DNA-binding domains"/>
    <property type="match status" value="1"/>
</dbReference>
<feature type="region of interest" description="Disordered" evidence="1">
    <location>
        <begin position="1"/>
        <end position="20"/>
    </location>
</feature>
<organism evidence="3 4">
    <name type="scientific">Microbacterium phyllosphaerae</name>
    <dbReference type="NCBI Taxonomy" id="124798"/>
    <lineage>
        <taxon>Bacteria</taxon>
        <taxon>Bacillati</taxon>
        <taxon>Actinomycetota</taxon>
        <taxon>Actinomycetes</taxon>
        <taxon>Micrococcales</taxon>
        <taxon>Microbacteriaceae</taxon>
        <taxon>Microbacterium</taxon>
    </lineage>
</organism>
<evidence type="ECO:0000313" key="3">
    <source>
        <dbReference type="EMBL" id="MBP2377092.1"/>
    </source>
</evidence>
<gene>
    <name evidence="3" type="ORF">JOF42_000587</name>
</gene>
<dbReference type="Pfam" id="PF01381">
    <property type="entry name" value="HTH_3"/>
    <property type="match status" value="1"/>
</dbReference>
<dbReference type="EMBL" id="JAGIOA010000001">
    <property type="protein sequence ID" value="MBP2377092.1"/>
    <property type="molecule type" value="Genomic_DNA"/>
</dbReference>
<dbReference type="Proteomes" id="UP000703720">
    <property type="component" value="Unassembled WGS sequence"/>
</dbReference>
<keyword evidence="3" id="KW-0238">DNA-binding</keyword>
<evidence type="ECO:0000256" key="1">
    <source>
        <dbReference type="SAM" id="MobiDB-lite"/>
    </source>
</evidence>
<feature type="domain" description="HTH cro/C1-type" evidence="2">
    <location>
        <begin position="1"/>
        <end position="52"/>
    </location>
</feature>
<sequence length="83" mass="8985">MTAEELAGTAGISRTTLHSIERGNPATSIGKVFNVATIVGVPLFGVDDPSELIALRRRGEERLALLPARVDRPRRNDDDGLDF</sequence>
<proteinExistence type="predicted"/>
<dbReference type="InterPro" id="IPR001387">
    <property type="entry name" value="Cro/C1-type_HTH"/>
</dbReference>
<dbReference type="CDD" id="cd00093">
    <property type="entry name" value="HTH_XRE"/>
    <property type="match status" value="1"/>
</dbReference>
<comment type="caution">
    <text evidence="3">The sequence shown here is derived from an EMBL/GenBank/DDBJ whole genome shotgun (WGS) entry which is preliminary data.</text>
</comment>